<keyword evidence="1" id="KW-0677">Repeat</keyword>
<feature type="chain" id="PRO_5046657654" description="Hsp70-binding protein 1" evidence="2">
    <location>
        <begin position="17"/>
        <end position="281"/>
    </location>
</feature>
<name>A0ABQ9IPB9_9NEOP</name>
<evidence type="ECO:0000256" key="1">
    <source>
        <dbReference type="ARBA" id="ARBA00022737"/>
    </source>
</evidence>
<sequence length="281" mass="31830">MLMWLLFVVLFQRRQFLEVALKSLSVDVIEVLLKAIKVLNEAGNLDPDDDPSECEAALEEILEYVDRIDFANDFHKIGGFSILHACLNSPHASIRWRTAQLVAELTQNNPYCQHHVLEASLLPVLLSLLDSDNSQMVRIKSLYALSSLVRNNEVALKAFQQLDGFSVLLRALQSDVEKLQVKVAFFLSALKQDDVREELLKMGFVELFATLVSREVSHATEHLLSALLMVVTDSPVAQAECRRPEFQLRRCLVELQDSCCGKEEYQVQQCRFFSTGPAYLT</sequence>
<dbReference type="InterPro" id="IPR011989">
    <property type="entry name" value="ARM-like"/>
</dbReference>
<evidence type="ECO:0000313" key="3">
    <source>
        <dbReference type="EMBL" id="KAJ8898504.1"/>
    </source>
</evidence>
<dbReference type="SUPFAM" id="SSF48371">
    <property type="entry name" value="ARM repeat"/>
    <property type="match status" value="1"/>
</dbReference>
<evidence type="ECO:0008006" key="5">
    <source>
        <dbReference type="Google" id="ProtNLM"/>
    </source>
</evidence>
<dbReference type="PANTHER" id="PTHR19316:SF18">
    <property type="entry name" value="HSP70-BINDING PROTEIN 1"/>
    <property type="match status" value="1"/>
</dbReference>
<gene>
    <name evidence="3" type="ORF">PR048_003864</name>
</gene>
<dbReference type="Pfam" id="PF02985">
    <property type="entry name" value="HEAT"/>
    <property type="match status" value="1"/>
</dbReference>
<dbReference type="InterPro" id="IPR050693">
    <property type="entry name" value="Hsp70_NEF-Inhibitors"/>
</dbReference>
<comment type="caution">
    <text evidence="3">The sequence shown here is derived from an EMBL/GenBank/DDBJ whole genome shotgun (WGS) entry which is preliminary data.</text>
</comment>
<organism evidence="3 4">
    <name type="scientific">Dryococelus australis</name>
    <dbReference type="NCBI Taxonomy" id="614101"/>
    <lineage>
        <taxon>Eukaryota</taxon>
        <taxon>Metazoa</taxon>
        <taxon>Ecdysozoa</taxon>
        <taxon>Arthropoda</taxon>
        <taxon>Hexapoda</taxon>
        <taxon>Insecta</taxon>
        <taxon>Pterygota</taxon>
        <taxon>Neoptera</taxon>
        <taxon>Polyneoptera</taxon>
        <taxon>Phasmatodea</taxon>
        <taxon>Verophasmatodea</taxon>
        <taxon>Anareolatae</taxon>
        <taxon>Phasmatidae</taxon>
        <taxon>Eurycanthinae</taxon>
        <taxon>Dryococelus</taxon>
    </lineage>
</organism>
<dbReference type="Gene3D" id="1.25.10.10">
    <property type="entry name" value="Leucine-rich Repeat Variant"/>
    <property type="match status" value="1"/>
</dbReference>
<feature type="signal peptide" evidence="2">
    <location>
        <begin position="1"/>
        <end position="16"/>
    </location>
</feature>
<keyword evidence="4" id="KW-1185">Reference proteome</keyword>
<dbReference type="PANTHER" id="PTHR19316">
    <property type="entry name" value="PROTEIN FOLDING REGULATOR"/>
    <property type="match status" value="1"/>
</dbReference>
<dbReference type="InterPro" id="IPR000357">
    <property type="entry name" value="HEAT"/>
</dbReference>
<dbReference type="InterPro" id="IPR016024">
    <property type="entry name" value="ARM-type_fold"/>
</dbReference>
<dbReference type="EMBL" id="JARBHB010000001">
    <property type="protein sequence ID" value="KAJ8898504.1"/>
    <property type="molecule type" value="Genomic_DNA"/>
</dbReference>
<keyword evidence="2" id="KW-0732">Signal</keyword>
<dbReference type="Proteomes" id="UP001159363">
    <property type="component" value="Chromosome 1"/>
</dbReference>
<reference evidence="3 4" key="1">
    <citation type="submission" date="2023-02" db="EMBL/GenBank/DDBJ databases">
        <title>LHISI_Scaffold_Assembly.</title>
        <authorList>
            <person name="Stuart O.P."/>
            <person name="Cleave R."/>
            <person name="Magrath M.J.L."/>
            <person name="Mikheyev A.S."/>
        </authorList>
    </citation>
    <scope>NUCLEOTIDE SEQUENCE [LARGE SCALE GENOMIC DNA]</scope>
    <source>
        <strain evidence="3">Daus_M_001</strain>
        <tissue evidence="3">Leg muscle</tissue>
    </source>
</reference>
<protein>
    <recommendedName>
        <fullName evidence="5">Hsp70-binding protein 1</fullName>
    </recommendedName>
</protein>
<evidence type="ECO:0000256" key="2">
    <source>
        <dbReference type="SAM" id="SignalP"/>
    </source>
</evidence>
<evidence type="ECO:0000313" key="4">
    <source>
        <dbReference type="Proteomes" id="UP001159363"/>
    </source>
</evidence>
<accession>A0ABQ9IPB9</accession>
<proteinExistence type="predicted"/>